<dbReference type="InterPro" id="IPR001638">
    <property type="entry name" value="Solute-binding_3/MltF_N"/>
</dbReference>
<name>A0A1H0NF10_9ACTN</name>
<dbReference type="Pfam" id="PF00497">
    <property type="entry name" value="SBP_bac_3"/>
    <property type="match status" value="1"/>
</dbReference>
<dbReference type="PANTHER" id="PTHR35936">
    <property type="entry name" value="MEMBRANE-BOUND LYTIC MUREIN TRANSGLYCOSYLASE F"/>
    <property type="match status" value="1"/>
</dbReference>
<accession>A0A1H0NF10</accession>
<dbReference type="CDD" id="cd01004">
    <property type="entry name" value="PBP2_MidA_like"/>
    <property type="match status" value="1"/>
</dbReference>
<dbReference type="STRING" id="310781.SAMN05216259_11445"/>
<sequence length="324" mass="32844">MKHERAGRTRRSVRTAAAVGAAGLALALLSGCGGGGKSGGSGDAASASAAASASPAAGGTSAVAGVAEVPSIAAMVPASFRKSGVIKDITYNDAPPDEYVDGGDLVGWEVDLAKATAQVLGLKVEITGSGSFDSFIPGLQNHRYDVSFTSWVVTPEREKVLDLVSMFQSGTGFAVPQSSTLKVSAITDLCGAKVAVIQGSAFVEQLKAADTKCTAAGKPAIQTSTFPSDAAAELAVGSGRAQVYATSSNQLPYLIEQSHKAFAIQPLDYLPTPIAVGTSKGNGLAKPIAAALQHLMDDGTYDRVLKQYGVDSGRLTKAAVLPAG</sequence>
<feature type="domain" description="Solute-binding protein family 3/N-terminal" evidence="2">
    <location>
        <begin position="85"/>
        <end position="311"/>
    </location>
</feature>
<dbReference type="EMBL" id="FNIE01000014">
    <property type="protein sequence ID" value="SDO91294.1"/>
    <property type="molecule type" value="Genomic_DNA"/>
</dbReference>
<gene>
    <name evidence="3" type="ORF">SAMN05216259_11445</name>
</gene>
<dbReference type="PROSITE" id="PS51257">
    <property type="entry name" value="PROKAR_LIPOPROTEIN"/>
    <property type="match status" value="1"/>
</dbReference>
<protein>
    <submittedName>
        <fullName evidence="3">Amino acid ABC transporter substrate-binding protein, PAAT family</fullName>
    </submittedName>
</protein>
<dbReference type="Proteomes" id="UP000199341">
    <property type="component" value="Unassembled WGS sequence"/>
</dbReference>
<keyword evidence="1" id="KW-0732">Signal</keyword>
<keyword evidence="4" id="KW-1185">Reference proteome</keyword>
<organism evidence="3 4">
    <name type="scientific">Actinacidiphila guanduensis</name>
    <dbReference type="NCBI Taxonomy" id="310781"/>
    <lineage>
        <taxon>Bacteria</taxon>
        <taxon>Bacillati</taxon>
        <taxon>Actinomycetota</taxon>
        <taxon>Actinomycetes</taxon>
        <taxon>Kitasatosporales</taxon>
        <taxon>Streptomycetaceae</taxon>
        <taxon>Actinacidiphila</taxon>
    </lineage>
</organism>
<dbReference type="RefSeq" id="WP_176930522.1">
    <property type="nucleotide sequence ID" value="NZ_FNIE01000014.1"/>
</dbReference>
<evidence type="ECO:0000313" key="3">
    <source>
        <dbReference type="EMBL" id="SDO91294.1"/>
    </source>
</evidence>
<dbReference type="SUPFAM" id="SSF53850">
    <property type="entry name" value="Periplasmic binding protein-like II"/>
    <property type="match status" value="1"/>
</dbReference>
<dbReference type="PANTHER" id="PTHR35936:SF17">
    <property type="entry name" value="ARGININE-BINDING EXTRACELLULAR PROTEIN ARTP"/>
    <property type="match status" value="1"/>
</dbReference>
<dbReference type="AlphaFoldDB" id="A0A1H0NF10"/>
<evidence type="ECO:0000256" key="1">
    <source>
        <dbReference type="ARBA" id="ARBA00022729"/>
    </source>
</evidence>
<dbReference type="SMART" id="SM00062">
    <property type="entry name" value="PBPb"/>
    <property type="match status" value="1"/>
</dbReference>
<reference evidence="3 4" key="1">
    <citation type="submission" date="2016-10" db="EMBL/GenBank/DDBJ databases">
        <authorList>
            <person name="de Groot N.N."/>
        </authorList>
    </citation>
    <scope>NUCLEOTIDE SEQUENCE [LARGE SCALE GENOMIC DNA]</scope>
    <source>
        <strain evidence="3 4">CGMCC 4.2022</strain>
    </source>
</reference>
<evidence type="ECO:0000313" key="4">
    <source>
        <dbReference type="Proteomes" id="UP000199341"/>
    </source>
</evidence>
<dbReference type="Gene3D" id="3.40.190.10">
    <property type="entry name" value="Periplasmic binding protein-like II"/>
    <property type="match status" value="2"/>
</dbReference>
<evidence type="ECO:0000259" key="2">
    <source>
        <dbReference type="SMART" id="SM00062"/>
    </source>
</evidence>
<proteinExistence type="predicted"/>